<feature type="domain" description="C2H2-type" evidence="14">
    <location>
        <begin position="312"/>
        <end position="339"/>
    </location>
</feature>
<dbReference type="PANTHER" id="PTHR24388:SF104">
    <property type="entry name" value="AT-RICH BINDING PROTEIN-RELATED"/>
    <property type="match status" value="1"/>
</dbReference>
<dbReference type="Proteomes" id="UP000503349">
    <property type="component" value="Chromosome 14"/>
</dbReference>
<evidence type="ECO:0000256" key="4">
    <source>
        <dbReference type="ARBA" id="ARBA00022737"/>
    </source>
</evidence>
<protein>
    <submittedName>
        <fullName evidence="15">Zinc finger protein 2-like protein</fullName>
    </submittedName>
</protein>
<dbReference type="FunFam" id="3.30.160.60:FF:001290">
    <property type="entry name" value="Zinc finger 45-like"/>
    <property type="match status" value="1"/>
</dbReference>
<keyword evidence="16" id="KW-1185">Reference proteome</keyword>
<feature type="domain" description="C2H2-type" evidence="14">
    <location>
        <begin position="284"/>
        <end position="311"/>
    </location>
</feature>
<evidence type="ECO:0000259" key="14">
    <source>
        <dbReference type="PROSITE" id="PS50157"/>
    </source>
</evidence>
<feature type="domain" description="C2H2-type" evidence="14">
    <location>
        <begin position="973"/>
        <end position="1000"/>
    </location>
</feature>
<name>A0A6G1Q816_CHAAH</name>
<feature type="region of interest" description="Disordered" evidence="13">
    <location>
        <begin position="504"/>
        <end position="537"/>
    </location>
</feature>
<feature type="domain" description="C2H2-type" evidence="14">
    <location>
        <begin position="889"/>
        <end position="916"/>
    </location>
</feature>
<dbReference type="GO" id="GO:0000981">
    <property type="term" value="F:DNA-binding transcription factor activity, RNA polymerase II-specific"/>
    <property type="evidence" value="ECO:0007669"/>
    <property type="project" value="TreeGrafter"/>
</dbReference>
<feature type="domain" description="C2H2-type" evidence="14">
    <location>
        <begin position="945"/>
        <end position="972"/>
    </location>
</feature>
<dbReference type="Gene3D" id="3.30.160.60">
    <property type="entry name" value="Classic Zinc Finger"/>
    <property type="match status" value="17"/>
</dbReference>
<feature type="domain" description="C2H2-type" evidence="14">
    <location>
        <begin position="805"/>
        <end position="832"/>
    </location>
</feature>
<feature type="domain" description="C2H2-type" evidence="14">
    <location>
        <begin position="833"/>
        <end position="860"/>
    </location>
</feature>
<feature type="domain" description="C2H2-type" evidence="14">
    <location>
        <begin position="749"/>
        <end position="776"/>
    </location>
</feature>
<feature type="domain" description="C2H2-type" evidence="14">
    <location>
        <begin position="721"/>
        <end position="748"/>
    </location>
</feature>
<evidence type="ECO:0000256" key="8">
    <source>
        <dbReference type="ARBA" id="ARBA00023125"/>
    </source>
</evidence>
<keyword evidence="12" id="KW-0175">Coiled coil</keyword>
<dbReference type="FunFam" id="3.30.160.60:FF:000202">
    <property type="entry name" value="Zinc finger protein 574"/>
    <property type="match status" value="1"/>
</dbReference>
<dbReference type="InterPro" id="IPR036236">
    <property type="entry name" value="Znf_C2H2_sf"/>
</dbReference>
<feature type="region of interest" description="Disordered" evidence="13">
    <location>
        <begin position="122"/>
        <end position="181"/>
    </location>
</feature>
<evidence type="ECO:0000256" key="7">
    <source>
        <dbReference type="ARBA" id="ARBA00023015"/>
    </source>
</evidence>
<evidence type="ECO:0000256" key="2">
    <source>
        <dbReference type="ARBA" id="ARBA00006991"/>
    </source>
</evidence>
<feature type="compositionally biased region" description="Polar residues" evidence="13">
    <location>
        <begin position="134"/>
        <end position="151"/>
    </location>
</feature>
<dbReference type="SMART" id="SM00355">
    <property type="entry name" value="ZnF_C2H2"/>
    <property type="match status" value="17"/>
</dbReference>
<dbReference type="InterPro" id="IPR013087">
    <property type="entry name" value="Znf_C2H2_type"/>
</dbReference>
<evidence type="ECO:0000256" key="3">
    <source>
        <dbReference type="ARBA" id="ARBA00022723"/>
    </source>
</evidence>
<feature type="region of interest" description="Disordered" evidence="13">
    <location>
        <begin position="581"/>
        <end position="607"/>
    </location>
</feature>
<feature type="compositionally biased region" description="Polar residues" evidence="13">
    <location>
        <begin position="508"/>
        <end position="518"/>
    </location>
</feature>
<feature type="coiled-coil region" evidence="12">
    <location>
        <begin position="390"/>
        <end position="417"/>
    </location>
</feature>
<evidence type="ECO:0000256" key="5">
    <source>
        <dbReference type="ARBA" id="ARBA00022771"/>
    </source>
</evidence>
<keyword evidence="9" id="KW-0804">Transcription</keyword>
<feature type="compositionally biased region" description="Polar residues" evidence="13">
    <location>
        <begin position="581"/>
        <end position="594"/>
    </location>
</feature>
<dbReference type="FunFam" id="3.30.160.60:FF:000557">
    <property type="entry name" value="zinc finger and SCAN domain-containing protein 29"/>
    <property type="match status" value="2"/>
</dbReference>
<evidence type="ECO:0000313" key="15">
    <source>
        <dbReference type="EMBL" id="KAF3698554.1"/>
    </source>
</evidence>
<dbReference type="FunFam" id="3.30.160.60:FF:001498">
    <property type="entry name" value="Zinc finger protein 404"/>
    <property type="match status" value="1"/>
</dbReference>
<gene>
    <name evidence="15" type="ORF">EXN66_Car014241</name>
</gene>
<keyword evidence="4" id="KW-0677">Repeat</keyword>
<dbReference type="Pfam" id="PF00096">
    <property type="entry name" value="zf-C2H2"/>
    <property type="match status" value="15"/>
</dbReference>
<sequence length="1019" mass="116562">MSSIQYLREFVTERLTAAAEEILGFFEKTIVEYEEEIDRQRRLLDIVWKPEIKLQRIEHAIMEEDVPTDQQLGNQERNSSSDQEDPELPQIKEEQEELCSSQDVKELVLKQETENFMLIPTNEENDHSEPEPSIDQQLCDSSTEPESQNQEGCKHVDSGSTINAEPEPKKTSLENTSHGNRGDKIVSKIHCESQSGEKSFECGFCGKTFCRESKLNVHVRLHTGETPFVCKTCGKGFRQISALNTHLKIHTGKKPYSCKTCGKGFLRSSNLLVHQRTHTGEKPYSCETCGKGFTHRSNLMVHLRTHTGERPYCCEVCGTRFIYSNELTVHMRSHTGEKPYSCDICGERFSGTKFLRNHMKIHTEKKYPSRKEATMSSVQYLREFVTERLTAAAQEILGVLEKKIVQYEEEIDRQRRLLDIVLKPEIKLHTIELPKQHVCKEKEVLTDQQLCNQETRSSVDQVDPEPSQIIKEGEELCSSQRGEDLLLKQETDTFMLIPTNEESDHQVLSDSFPITNSQDTERRKHVDSGSTKKAEPEPKKICHIITSDNNNTDNTFMSGTHCDSQTELPRQHVCKEEEVLTDQQLQNQERNSNLDQEDPETSEIKEEQEELCISQRVEELVPKNETENFMLIPPYDESDHQPLSESQQVDSESTRTLELKPNREHTNTSYNKNVDNSLMSETHCDTHTGKRSFTCGTCGKMFKYKSAFDIHLRIHTGEKPYVCNTCGKRFTRVSALNVHLRIHTGERPYFCRICRNTFTFRSGLLAHIRTHSCEKTYSCLGCGKAFKDSGDLKIHMQTHTGKSPYTCNKCGKRFSDTSSVRQHIKTHKGEKPYPCHICSTRFIYGHDLKIHMKTHTGEKPYSCKTCGKRFSATKLLKSHMKVHTAVNAYVCETCGKCFTFSSNLWVHLRTHTGEKPYSCKTCGKGFLCSRDLKGHMRSHTGEKPYACNTCGTRFGCSASLKRHSRIHTGERPYSCDICGRSFTHNSSFLAHRRTHTGESRTPGTPVGKDTFRCRTSEDT</sequence>
<feature type="compositionally biased region" description="Acidic residues" evidence="13">
    <location>
        <begin position="595"/>
        <end position="607"/>
    </location>
</feature>
<dbReference type="GO" id="GO:0000978">
    <property type="term" value="F:RNA polymerase II cis-regulatory region sequence-specific DNA binding"/>
    <property type="evidence" value="ECO:0007669"/>
    <property type="project" value="TreeGrafter"/>
</dbReference>
<keyword evidence="3" id="KW-0479">Metal-binding</keyword>
<dbReference type="SUPFAM" id="SSF57667">
    <property type="entry name" value="beta-beta-alpha zinc fingers"/>
    <property type="match status" value="9"/>
</dbReference>
<evidence type="ECO:0000256" key="13">
    <source>
        <dbReference type="SAM" id="MobiDB-lite"/>
    </source>
</evidence>
<dbReference type="GO" id="GO:0008270">
    <property type="term" value="F:zinc ion binding"/>
    <property type="evidence" value="ECO:0007669"/>
    <property type="project" value="UniProtKB-KW"/>
</dbReference>
<feature type="region of interest" description="Disordered" evidence="13">
    <location>
        <begin position="635"/>
        <end position="656"/>
    </location>
</feature>
<dbReference type="FunFam" id="3.30.160.60:FF:000912">
    <property type="entry name" value="Zinc finger protein 660"/>
    <property type="match status" value="4"/>
</dbReference>
<feature type="region of interest" description="Disordered" evidence="13">
    <location>
        <begin position="64"/>
        <end position="102"/>
    </location>
</feature>
<keyword evidence="5 11" id="KW-0863">Zinc-finger</keyword>
<evidence type="ECO:0000256" key="6">
    <source>
        <dbReference type="ARBA" id="ARBA00022833"/>
    </source>
</evidence>
<feature type="domain" description="C2H2-type" evidence="14">
    <location>
        <begin position="200"/>
        <end position="227"/>
    </location>
</feature>
<keyword evidence="6" id="KW-0862">Zinc</keyword>
<dbReference type="PROSITE" id="PS00028">
    <property type="entry name" value="ZINC_FINGER_C2H2_1"/>
    <property type="match status" value="17"/>
</dbReference>
<dbReference type="FunFam" id="3.30.160.60:FF:000624">
    <property type="entry name" value="zinc finger protein 697"/>
    <property type="match status" value="1"/>
</dbReference>
<evidence type="ECO:0000313" key="16">
    <source>
        <dbReference type="Proteomes" id="UP000503349"/>
    </source>
</evidence>
<dbReference type="FunFam" id="3.30.160.60:FF:002331">
    <property type="entry name" value="Zinc finger protein 672"/>
    <property type="match status" value="1"/>
</dbReference>
<dbReference type="FunFam" id="3.30.160.60:FF:000478">
    <property type="entry name" value="Zinc finger protein 133"/>
    <property type="match status" value="1"/>
</dbReference>
<feature type="domain" description="C2H2-type" evidence="14">
    <location>
        <begin position="256"/>
        <end position="283"/>
    </location>
</feature>
<dbReference type="FunFam" id="3.30.160.60:FF:002343">
    <property type="entry name" value="Zinc finger protein 33A"/>
    <property type="match status" value="2"/>
</dbReference>
<dbReference type="InterPro" id="IPR050527">
    <property type="entry name" value="Snail/Krueppel_Znf"/>
</dbReference>
<feature type="domain" description="C2H2-type" evidence="14">
    <location>
        <begin position="228"/>
        <end position="255"/>
    </location>
</feature>
<feature type="compositionally biased region" description="Polar residues" evidence="13">
    <location>
        <begin position="68"/>
        <end position="81"/>
    </location>
</feature>
<dbReference type="PANTHER" id="PTHR24388">
    <property type="entry name" value="ZINC FINGER PROTEIN"/>
    <property type="match status" value="1"/>
</dbReference>
<comment type="subcellular location">
    <subcellularLocation>
        <location evidence="1">Nucleus</location>
    </subcellularLocation>
</comment>
<reference evidence="16" key="2">
    <citation type="submission" date="2019-02" db="EMBL/GenBank/DDBJ databases">
        <title>Opniocepnalus argus Var Kimnra genome.</title>
        <authorList>
            <person name="Zhou C."/>
            <person name="Xiao S."/>
        </authorList>
    </citation>
    <scope>NUCLEOTIDE SEQUENCE [LARGE SCALE GENOMIC DNA]</scope>
</reference>
<feature type="compositionally biased region" description="Basic and acidic residues" evidence="13">
    <location>
        <begin position="519"/>
        <end position="537"/>
    </location>
</feature>
<reference evidence="15 16" key="1">
    <citation type="submission" date="2019-02" db="EMBL/GenBank/DDBJ databases">
        <title>Opniocepnalus argus genome.</title>
        <authorList>
            <person name="Zhou C."/>
            <person name="Xiao S."/>
        </authorList>
    </citation>
    <scope>NUCLEOTIDE SEQUENCE [LARGE SCALE GENOMIC DNA]</scope>
    <source>
        <strain evidence="15">OARG1902GOOAL</strain>
        <tissue evidence="15">Muscle</tissue>
    </source>
</reference>
<keyword evidence="8" id="KW-0238">DNA-binding</keyword>
<evidence type="ECO:0000256" key="10">
    <source>
        <dbReference type="ARBA" id="ARBA00023242"/>
    </source>
</evidence>
<comment type="similarity">
    <text evidence="2">Belongs to the krueppel C2H2-type zinc-finger protein family.</text>
</comment>
<evidence type="ECO:0000256" key="12">
    <source>
        <dbReference type="SAM" id="Coils"/>
    </source>
</evidence>
<dbReference type="FunFam" id="3.30.160.60:FF:000060">
    <property type="entry name" value="zinc finger protein 436"/>
    <property type="match status" value="1"/>
</dbReference>
<keyword evidence="7" id="KW-0805">Transcription regulation</keyword>
<dbReference type="GO" id="GO:0032502">
    <property type="term" value="P:developmental process"/>
    <property type="evidence" value="ECO:0007669"/>
    <property type="project" value="UniProtKB-ARBA"/>
</dbReference>
<dbReference type="GO" id="GO:0000122">
    <property type="term" value="P:negative regulation of transcription by RNA polymerase II"/>
    <property type="evidence" value="ECO:0007669"/>
    <property type="project" value="UniProtKB-ARBA"/>
</dbReference>
<feature type="domain" description="C2H2-type" evidence="14">
    <location>
        <begin position="340"/>
        <end position="367"/>
    </location>
</feature>
<dbReference type="AlphaFoldDB" id="A0A6G1Q816"/>
<dbReference type="PROSITE" id="PS50157">
    <property type="entry name" value="ZINC_FINGER_C2H2_2"/>
    <property type="match status" value="17"/>
</dbReference>
<evidence type="ECO:0000256" key="9">
    <source>
        <dbReference type="ARBA" id="ARBA00023163"/>
    </source>
</evidence>
<keyword evidence="10" id="KW-0539">Nucleus</keyword>
<feature type="domain" description="C2H2-type" evidence="14">
    <location>
        <begin position="917"/>
        <end position="944"/>
    </location>
</feature>
<accession>A0A6G1Q816</accession>
<proteinExistence type="inferred from homology"/>
<feature type="domain" description="C2H2-type" evidence="14">
    <location>
        <begin position="777"/>
        <end position="804"/>
    </location>
</feature>
<dbReference type="GO" id="GO:0045596">
    <property type="term" value="P:negative regulation of cell differentiation"/>
    <property type="evidence" value="ECO:0007669"/>
    <property type="project" value="UniProtKB-ARBA"/>
</dbReference>
<feature type="domain" description="C2H2-type" evidence="14">
    <location>
        <begin position="693"/>
        <end position="720"/>
    </location>
</feature>
<dbReference type="GO" id="GO:0005634">
    <property type="term" value="C:nucleus"/>
    <property type="evidence" value="ECO:0007669"/>
    <property type="project" value="UniProtKB-SubCell"/>
</dbReference>
<dbReference type="EMBL" id="CM015725">
    <property type="protein sequence ID" value="KAF3698554.1"/>
    <property type="molecule type" value="Genomic_DNA"/>
</dbReference>
<evidence type="ECO:0000256" key="11">
    <source>
        <dbReference type="PROSITE-ProRule" id="PRU00042"/>
    </source>
</evidence>
<evidence type="ECO:0000256" key="1">
    <source>
        <dbReference type="ARBA" id="ARBA00004123"/>
    </source>
</evidence>
<feature type="domain" description="C2H2-type" evidence="14">
    <location>
        <begin position="861"/>
        <end position="888"/>
    </location>
</feature>
<organism evidence="15 16">
    <name type="scientific">Channa argus</name>
    <name type="common">Northern snakehead</name>
    <name type="synonym">Ophicephalus argus</name>
    <dbReference type="NCBI Taxonomy" id="215402"/>
    <lineage>
        <taxon>Eukaryota</taxon>
        <taxon>Metazoa</taxon>
        <taxon>Chordata</taxon>
        <taxon>Craniata</taxon>
        <taxon>Vertebrata</taxon>
        <taxon>Euteleostomi</taxon>
        <taxon>Actinopterygii</taxon>
        <taxon>Neopterygii</taxon>
        <taxon>Teleostei</taxon>
        <taxon>Neoteleostei</taxon>
        <taxon>Acanthomorphata</taxon>
        <taxon>Anabantaria</taxon>
        <taxon>Anabantiformes</taxon>
        <taxon>Channoidei</taxon>
        <taxon>Channidae</taxon>
        <taxon>Channa</taxon>
    </lineage>
</organism>
<dbReference type="FunFam" id="3.30.160.60:FF:000848">
    <property type="entry name" value="Zinc finger protein 35"/>
    <property type="match status" value="1"/>
</dbReference>